<evidence type="ECO:0000256" key="7">
    <source>
        <dbReference type="ARBA" id="ARBA00023136"/>
    </source>
</evidence>
<evidence type="ECO:0000256" key="3">
    <source>
        <dbReference type="ARBA" id="ARBA00022679"/>
    </source>
</evidence>
<keyword evidence="5 9" id="KW-1133">Transmembrane helix</keyword>
<dbReference type="Gene3D" id="1.10.357.140">
    <property type="entry name" value="UbiA prenyltransferase"/>
    <property type="match status" value="1"/>
</dbReference>
<dbReference type="InterPro" id="IPR000537">
    <property type="entry name" value="UbiA_prenyltransferase"/>
</dbReference>
<feature type="transmembrane region" description="Helical" evidence="9">
    <location>
        <begin position="133"/>
        <end position="150"/>
    </location>
</feature>
<organism evidence="10 11">
    <name type="scientific">Salirhabdus euzebyi</name>
    <dbReference type="NCBI Taxonomy" id="394506"/>
    <lineage>
        <taxon>Bacteria</taxon>
        <taxon>Bacillati</taxon>
        <taxon>Bacillota</taxon>
        <taxon>Bacilli</taxon>
        <taxon>Bacillales</taxon>
        <taxon>Bacillaceae</taxon>
        <taxon>Salirhabdus</taxon>
    </lineage>
</organism>
<feature type="transmembrane region" description="Helical" evidence="9">
    <location>
        <begin position="27"/>
        <end position="51"/>
    </location>
</feature>
<keyword evidence="2 9" id="KW-1003">Cell membrane</keyword>
<dbReference type="GO" id="GO:0008495">
    <property type="term" value="F:protoheme IX farnesyltransferase activity"/>
    <property type="evidence" value="ECO:0007669"/>
    <property type="project" value="UniProtKB-UniRule"/>
</dbReference>
<evidence type="ECO:0000256" key="8">
    <source>
        <dbReference type="ARBA" id="ARBA00047690"/>
    </source>
</evidence>
<feature type="transmembrane region" description="Helical" evidence="9">
    <location>
        <begin position="253"/>
        <end position="273"/>
    </location>
</feature>
<accession>A0A841PUT4</accession>
<dbReference type="HAMAP" id="MF_00154">
    <property type="entry name" value="CyoE_CtaB"/>
    <property type="match status" value="1"/>
</dbReference>
<evidence type="ECO:0000256" key="9">
    <source>
        <dbReference type="HAMAP-Rule" id="MF_00154"/>
    </source>
</evidence>
<comment type="subcellular location">
    <subcellularLocation>
        <location evidence="9">Cell membrane</location>
        <topology evidence="9">Multi-pass membrane protein</topology>
    </subcellularLocation>
    <subcellularLocation>
        <location evidence="1">Membrane</location>
        <topology evidence="1">Multi-pass membrane protein</topology>
    </subcellularLocation>
</comment>
<dbReference type="PANTHER" id="PTHR43448:SF2">
    <property type="entry name" value="PROTOHEME IX FARNESYLTRANSFERASE, MITOCHONDRIAL"/>
    <property type="match status" value="1"/>
</dbReference>
<dbReference type="PROSITE" id="PS00943">
    <property type="entry name" value="UBIA"/>
    <property type="match status" value="1"/>
</dbReference>
<sequence length="305" mass="34353">MSSQFVTGTDRENMKERKHTLMMDIKALCKGNVLLANSFPVFVGFWLALHFSEADFKAHVDTFFFTMIGSLLVMAGALVMNNWYDTDIDTIMKRTQHRPTVTGNISLPVVLTIGMMLSALGIVFLLFTTWETVLFAIVGWFTYVVLYTMWSKRRYTLNTVIGSISGAVSPLIGWSAVESSMQTVPLILALIIFIWQMPHSLAIAIRKHDDYQQAGVAMLPVVHGMAITKRQMVVYTACLFPLPLYLIDLGLAFVVVACLLSLGYLVIAIYGFFAKDDIQWARIMFLVSVNYLMFIFVMAAIFTFI</sequence>
<gene>
    <name evidence="9" type="primary">ctaB</name>
    <name evidence="10" type="ORF">HNQ94_001075</name>
</gene>
<reference evidence="10 11" key="1">
    <citation type="submission" date="2020-08" db="EMBL/GenBank/DDBJ databases">
        <title>Genomic Encyclopedia of Type Strains, Phase IV (KMG-IV): sequencing the most valuable type-strain genomes for metagenomic binning, comparative biology and taxonomic classification.</title>
        <authorList>
            <person name="Goeker M."/>
        </authorList>
    </citation>
    <scope>NUCLEOTIDE SEQUENCE [LARGE SCALE GENOMIC DNA]</scope>
    <source>
        <strain evidence="10 11">DSM 19612</strain>
    </source>
</reference>
<dbReference type="GO" id="GO:0005886">
    <property type="term" value="C:plasma membrane"/>
    <property type="evidence" value="ECO:0007669"/>
    <property type="project" value="UniProtKB-SubCell"/>
</dbReference>
<comment type="similarity">
    <text evidence="9">Belongs to the UbiA prenyltransferase family. Protoheme IX farnesyltransferase subfamily.</text>
</comment>
<feature type="transmembrane region" description="Helical" evidence="9">
    <location>
        <begin position="157"/>
        <end position="177"/>
    </location>
</feature>
<dbReference type="NCBIfam" id="TIGR01473">
    <property type="entry name" value="cyoE_ctaB"/>
    <property type="match status" value="1"/>
</dbReference>
<name>A0A841PUT4_9BACI</name>
<feature type="transmembrane region" description="Helical" evidence="9">
    <location>
        <begin position="285"/>
        <end position="304"/>
    </location>
</feature>
<evidence type="ECO:0000256" key="2">
    <source>
        <dbReference type="ARBA" id="ARBA00022475"/>
    </source>
</evidence>
<evidence type="ECO:0000313" key="11">
    <source>
        <dbReference type="Proteomes" id="UP000581688"/>
    </source>
</evidence>
<dbReference type="UniPathway" id="UPA00834">
    <property type="reaction ID" value="UER00712"/>
</dbReference>
<evidence type="ECO:0000313" key="10">
    <source>
        <dbReference type="EMBL" id="MBB6452629.1"/>
    </source>
</evidence>
<dbReference type="EC" id="2.5.1.141" evidence="9"/>
<evidence type="ECO:0000256" key="6">
    <source>
        <dbReference type="ARBA" id="ARBA00023133"/>
    </source>
</evidence>
<dbReference type="RefSeq" id="WP_174495201.1">
    <property type="nucleotide sequence ID" value="NZ_CADDWK010000003.1"/>
</dbReference>
<keyword evidence="6 9" id="KW-0350">Heme biosynthesis</keyword>
<comment type="miscellaneous">
    <text evidence="9">Carbon 2 of the heme B porphyrin ring is defined according to the Fischer nomenclature.</text>
</comment>
<comment type="caution">
    <text evidence="10">The sequence shown here is derived from an EMBL/GenBank/DDBJ whole genome shotgun (WGS) entry which is preliminary data.</text>
</comment>
<evidence type="ECO:0000256" key="1">
    <source>
        <dbReference type="ARBA" id="ARBA00004141"/>
    </source>
</evidence>
<dbReference type="InterPro" id="IPR006369">
    <property type="entry name" value="Protohaem_IX_farnesylTrfase"/>
</dbReference>
<dbReference type="CDD" id="cd13957">
    <property type="entry name" value="PT_UbiA_Cox10"/>
    <property type="match status" value="1"/>
</dbReference>
<keyword evidence="4 9" id="KW-0812">Transmembrane</keyword>
<keyword evidence="7 9" id="KW-0472">Membrane</keyword>
<protein>
    <recommendedName>
        <fullName evidence="9">Protoheme IX farnesyltransferase</fullName>
        <ecNumber evidence="9">2.5.1.141</ecNumber>
    </recommendedName>
    <alternativeName>
        <fullName evidence="9">Heme B farnesyltransferase</fullName>
    </alternativeName>
    <alternativeName>
        <fullName evidence="9">Heme O synthase</fullName>
    </alternativeName>
</protein>
<feature type="transmembrane region" description="Helical" evidence="9">
    <location>
        <begin position="183"/>
        <end position="205"/>
    </location>
</feature>
<evidence type="ECO:0000256" key="5">
    <source>
        <dbReference type="ARBA" id="ARBA00022989"/>
    </source>
</evidence>
<comment type="function">
    <text evidence="9">Converts heme B (protoheme IX) to heme O by substitution of the vinyl group on carbon 2 of heme B porphyrin ring with a hydroxyethyl farnesyl side group.</text>
</comment>
<dbReference type="Proteomes" id="UP000581688">
    <property type="component" value="Unassembled WGS sequence"/>
</dbReference>
<dbReference type="EMBL" id="JACHGH010000003">
    <property type="protein sequence ID" value="MBB6452629.1"/>
    <property type="molecule type" value="Genomic_DNA"/>
</dbReference>
<dbReference type="Pfam" id="PF01040">
    <property type="entry name" value="UbiA"/>
    <property type="match status" value="1"/>
</dbReference>
<proteinExistence type="inferred from homology"/>
<comment type="subunit">
    <text evidence="9">Interacts with CtaA.</text>
</comment>
<dbReference type="AlphaFoldDB" id="A0A841PUT4"/>
<comment type="catalytic activity">
    <reaction evidence="8 9">
        <text>heme b + (2E,6E)-farnesyl diphosphate + H2O = Fe(II)-heme o + diphosphate</text>
        <dbReference type="Rhea" id="RHEA:28070"/>
        <dbReference type="ChEBI" id="CHEBI:15377"/>
        <dbReference type="ChEBI" id="CHEBI:33019"/>
        <dbReference type="ChEBI" id="CHEBI:60344"/>
        <dbReference type="ChEBI" id="CHEBI:60530"/>
        <dbReference type="ChEBI" id="CHEBI:175763"/>
        <dbReference type="EC" id="2.5.1.141"/>
    </reaction>
</comment>
<feature type="transmembrane region" description="Helical" evidence="9">
    <location>
        <begin position="63"/>
        <end position="84"/>
    </location>
</feature>
<dbReference type="InterPro" id="IPR044878">
    <property type="entry name" value="UbiA_sf"/>
</dbReference>
<keyword evidence="11" id="KW-1185">Reference proteome</keyword>
<comment type="pathway">
    <text evidence="9">Porphyrin-containing compound metabolism; heme O biosynthesis; heme O from protoheme: step 1/1.</text>
</comment>
<keyword evidence="3 9" id="KW-0808">Transferase</keyword>
<feature type="transmembrane region" description="Helical" evidence="9">
    <location>
        <begin position="232"/>
        <end position="247"/>
    </location>
</feature>
<evidence type="ECO:0000256" key="4">
    <source>
        <dbReference type="ARBA" id="ARBA00022692"/>
    </source>
</evidence>
<dbReference type="GO" id="GO:0048034">
    <property type="term" value="P:heme O biosynthetic process"/>
    <property type="evidence" value="ECO:0007669"/>
    <property type="project" value="UniProtKB-UniRule"/>
</dbReference>
<dbReference type="PANTHER" id="PTHR43448">
    <property type="entry name" value="PROTOHEME IX FARNESYLTRANSFERASE, MITOCHONDRIAL"/>
    <property type="match status" value="1"/>
</dbReference>
<feature type="transmembrane region" description="Helical" evidence="9">
    <location>
        <begin position="105"/>
        <end position="127"/>
    </location>
</feature>
<dbReference type="InterPro" id="IPR030470">
    <property type="entry name" value="UbiA_prenylTrfase_CS"/>
</dbReference>